<evidence type="ECO:0000313" key="2">
    <source>
        <dbReference type="EMBL" id="MBP3194027.1"/>
    </source>
</evidence>
<feature type="domain" description="Transposase IS701-like DDE" evidence="1">
    <location>
        <begin position="71"/>
        <end position="244"/>
    </location>
</feature>
<dbReference type="AlphaFoldDB" id="A0A8J7UWV2"/>
<sequence>MDTKLQICTIKNITWLSAWVKQFCPGKTLRQAGIKKRSGIAAGWLLQLLLVLPFSDLRVYQLQRASDGLPHRSTFYDFLGQTTYNWRMLVLMVSLRLIEELQPLTSTSQDRVLIVDDSPYKRDRSKKVEYLGRQYDHSSHSWYRGYRMLTMAWSDGHSLVPVDFELLTNSDTNKRLGEQPEVDLRTHLGRRCVAATSKATDQALNMLDRALKATVPADYLVFDSWFAHAGLLHKLSQRLPVVCMLKNSGKISFRHGKRIYQLKGLYEKVAGRKRSKKSNEHQILGSIVVDMLSGPRVRIVFLCDRRNPEQWLALASTDTSLTPERICRIYAKRWAIEVFFKQTKQQLGLAREFQVRSYAAQIAHTSIVLLRYMMLEYYRRQCSDERTIPGLFQAYVRELQMLTVHVCIQLVLLEVLQLIARQGQGYLLVQVIELVGRFYQTHPWLQAFPNEQEGISMNSES</sequence>
<dbReference type="Proteomes" id="UP000673975">
    <property type="component" value="Unassembled WGS sequence"/>
</dbReference>
<proteinExistence type="predicted"/>
<evidence type="ECO:0000259" key="1">
    <source>
        <dbReference type="Pfam" id="PF13546"/>
    </source>
</evidence>
<dbReference type="InterPro" id="IPR038721">
    <property type="entry name" value="IS701-like_DDE_dom"/>
</dbReference>
<dbReference type="SUPFAM" id="SSF53098">
    <property type="entry name" value="Ribonuclease H-like"/>
    <property type="match status" value="1"/>
</dbReference>
<name>A0A8J7UWV2_9BACT</name>
<keyword evidence="3" id="KW-1185">Reference proteome</keyword>
<accession>A0A8J7UWV2</accession>
<dbReference type="RefSeq" id="WP_210513486.1">
    <property type="nucleotide sequence ID" value="NZ_JAFIDN010000031.1"/>
</dbReference>
<dbReference type="EMBL" id="JAFIDN010000031">
    <property type="protein sequence ID" value="MBP3194027.1"/>
    <property type="molecule type" value="Genomic_DNA"/>
</dbReference>
<dbReference type="Pfam" id="PF13546">
    <property type="entry name" value="DDE_5"/>
    <property type="match status" value="1"/>
</dbReference>
<comment type="caution">
    <text evidence="2">The sequence shown here is derived from an EMBL/GenBank/DDBJ whole genome shotgun (WGS) entry which is preliminary data.</text>
</comment>
<evidence type="ECO:0000313" key="3">
    <source>
        <dbReference type="Proteomes" id="UP000673975"/>
    </source>
</evidence>
<organism evidence="2 3">
    <name type="scientific">Natronogracilivirga saccharolytica</name>
    <dbReference type="NCBI Taxonomy" id="2812953"/>
    <lineage>
        <taxon>Bacteria</taxon>
        <taxon>Pseudomonadati</taxon>
        <taxon>Balneolota</taxon>
        <taxon>Balneolia</taxon>
        <taxon>Balneolales</taxon>
        <taxon>Cyclonatronaceae</taxon>
        <taxon>Natronogracilivirga</taxon>
    </lineage>
</organism>
<dbReference type="InterPro" id="IPR012337">
    <property type="entry name" value="RNaseH-like_sf"/>
</dbReference>
<reference evidence="2" key="1">
    <citation type="submission" date="2021-02" db="EMBL/GenBank/DDBJ databases">
        <title>Natronogracilivirga saccharolytica gen. nov. sp. nov. a new anaerobic, haloalkiliphilic carbohydrate-fermenting bacterium from soda lake and proposing of Cyclonatronumiaceae fam. nov. in the phylum Balneolaeota.</title>
        <authorList>
            <person name="Zhilina T.N."/>
            <person name="Sorokin D.Y."/>
            <person name="Zavarzina D.G."/>
            <person name="Toshchakov S.V."/>
            <person name="Kublanov I.V."/>
        </authorList>
    </citation>
    <scope>NUCLEOTIDE SEQUENCE</scope>
    <source>
        <strain evidence="2">Z-1702</strain>
    </source>
</reference>
<gene>
    <name evidence="2" type="ORF">NATSA_15240</name>
</gene>
<protein>
    <submittedName>
        <fullName evidence="2">Transposase</fullName>
    </submittedName>
</protein>